<keyword evidence="3" id="KW-1185">Reference proteome</keyword>
<proteinExistence type="predicted"/>
<dbReference type="Proteomes" id="UP000275267">
    <property type="component" value="Unassembled WGS sequence"/>
</dbReference>
<sequence length="263" mass="28787">MVACRPQSVAGCRPHPRSNFQPVQLPSQSKLSSRRRSSPSRTNTDEEHHLTDQVFLGASTAPTSTRVPPPAYLLSAVGPSSLTSPRPKFSPDRPRPLQVPVRALQGARGLGAQGIFDWEASHHRHLCQEQRSVCGGGARCPKERRRRPQPAVARCANGVSAGDPRHDGTRCLEERWWLQLLAPRCRCRRGLLGHGHLAPYAAIHGAMGVDKRGSGGLLCGFSDNVGGRRREHELVIGRCSRCHRKSYSTISAAERTQEEAGII</sequence>
<dbReference type="EMBL" id="PQIB02000012">
    <property type="protein sequence ID" value="RLM78300.1"/>
    <property type="molecule type" value="Genomic_DNA"/>
</dbReference>
<accession>A0A3L6QD60</accession>
<reference evidence="3" key="1">
    <citation type="journal article" date="2019" name="Nat. Commun.">
        <title>The genome of broomcorn millet.</title>
        <authorList>
            <person name="Zou C."/>
            <person name="Miki D."/>
            <person name="Li D."/>
            <person name="Tang Q."/>
            <person name="Xiao L."/>
            <person name="Rajput S."/>
            <person name="Deng P."/>
            <person name="Jia W."/>
            <person name="Huang R."/>
            <person name="Zhang M."/>
            <person name="Sun Y."/>
            <person name="Hu J."/>
            <person name="Fu X."/>
            <person name="Schnable P.S."/>
            <person name="Li F."/>
            <person name="Zhang H."/>
            <person name="Feng B."/>
            <person name="Zhu X."/>
            <person name="Liu R."/>
            <person name="Schnable J.C."/>
            <person name="Zhu J.-K."/>
            <person name="Zhang H."/>
        </authorList>
    </citation>
    <scope>NUCLEOTIDE SEQUENCE [LARGE SCALE GENOMIC DNA]</scope>
</reference>
<dbReference type="OrthoDB" id="10658996at2759"/>
<feature type="region of interest" description="Disordered" evidence="1">
    <location>
        <begin position="1"/>
        <end position="96"/>
    </location>
</feature>
<evidence type="ECO:0000313" key="3">
    <source>
        <dbReference type="Proteomes" id="UP000275267"/>
    </source>
</evidence>
<organism evidence="2 3">
    <name type="scientific">Panicum miliaceum</name>
    <name type="common">Proso millet</name>
    <name type="synonym">Broomcorn millet</name>
    <dbReference type="NCBI Taxonomy" id="4540"/>
    <lineage>
        <taxon>Eukaryota</taxon>
        <taxon>Viridiplantae</taxon>
        <taxon>Streptophyta</taxon>
        <taxon>Embryophyta</taxon>
        <taxon>Tracheophyta</taxon>
        <taxon>Spermatophyta</taxon>
        <taxon>Magnoliopsida</taxon>
        <taxon>Liliopsida</taxon>
        <taxon>Poales</taxon>
        <taxon>Poaceae</taxon>
        <taxon>PACMAD clade</taxon>
        <taxon>Panicoideae</taxon>
        <taxon>Panicodae</taxon>
        <taxon>Paniceae</taxon>
        <taxon>Panicinae</taxon>
        <taxon>Panicum</taxon>
        <taxon>Panicum sect. Panicum</taxon>
    </lineage>
</organism>
<protein>
    <submittedName>
        <fullName evidence="2">Uncharacterized protein</fullName>
    </submittedName>
</protein>
<gene>
    <name evidence="2" type="ORF">C2845_PM12G13340</name>
</gene>
<comment type="caution">
    <text evidence="2">The sequence shown here is derived from an EMBL/GenBank/DDBJ whole genome shotgun (WGS) entry which is preliminary data.</text>
</comment>
<evidence type="ECO:0000256" key="1">
    <source>
        <dbReference type="SAM" id="MobiDB-lite"/>
    </source>
</evidence>
<name>A0A3L6QD60_PANMI</name>
<evidence type="ECO:0000313" key="2">
    <source>
        <dbReference type="EMBL" id="RLM78300.1"/>
    </source>
</evidence>
<dbReference type="AlphaFoldDB" id="A0A3L6QD60"/>